<feature type="compositionally biased region" description="Low complexity" evidence="1">
    <location>
        <begin position="96"/>
        <end position="134"/>
    </location>
</feature>
<dbReference type="Proteomes" id="UP000198741">
    <property type="component" value="Chromosome I"/>
</dbReference>
<protein>
    <recommendedName>
        <fullName evidence="2">DUF6802 domain-containing protein</fullName>
    </recommendedName>
</protein>
<feature type="domain" description="DUF6802" evidence="2">
    <location>
        <begin position="298"/>
        <end position="374"/>
    </location>
</feature>
<feature type="region of interest" description="Disordered" evidence="1">
    <location>
        <begin position="215"/>
        <end position="317"/>
    </location>
</feature>
<dbReference type="Pfam" id="PF20615">
    <property type="entry name" value="DUF6802"/>
    <property type="match status" value="1"/>
</dbReference>
<feature type="compositionally biased region" description="Basic and acidic residues" evidence="1">
    <location>
        <begin position="50"/>
        <end position="69"/>
    </location>
</feature>
<feature type="region of interest" description="Disordered" evidence="1">
    <location>
        <begin position="50"/>
        <end position="162"/>
    </location>
</feature>
<feature type="compositionally biased region" description="Low complexity" evidence="1">
    <location>
        <begin position="306"/>
        <end position="317"/>
    </location>
</feature>
<evidence type="ECO:0000256" key="1">
    <source>
        <dbReference type="SAM" id="MobiDB-lite"/>
    </source>
</evidence>
<dbReference type="STRING" id="1090615.SAMN04515671_1977"/>
<dbReference type="InterPro" id="IPR046543">
    <property type="entry name" value="DUF6802"/>
</dbReference>
<dbReference type="AlphaFoldDB" id="A0A1H0MCM8"/>
<reference evidence="3 4" key="1">
    <citation type="submission" date="2016-10" db="EMBL/GenBank/DDBJ databases">
        <authorList>
            <person name="de Groot N.N."/>
        </authorList>
    </citation>
    <scope>NUCLEOTIDE SEQUENCE [LARGE SCALE GENOMIC DNA]</scope>
    <source>
        <strain evidence="4">P4-7,KCTC 19426,CECT 7604</strain>
    </source>
</reference>
<dbReference type="RefSeq" id="WP_157695336.1">
    <property type="nucleotide sequence ID" value="NZ_LT629710.1"/>
</dbReference>
<feature type="compositionally biased region" description="Low complexity" evidence="1">
    <location>
        <begin position="237"/>
        <end position="262"/>
    </location>
</feature>
<feature type="region of interest" description="Disordered" evidence="1">
    <location>
        <begin position="1"/>
        <end position="34"/>
    </location>
</feature>
<organism evidence="3 4">
    <name type="scientific">Nakamurella panacisegetis</name>
    <dbReference type="NCBI Taxonomy" id="1090615"/>
    <lineage>
        <taxon>Bacteria</taxon>
        <taxon>Bacillati</taxon>
        <taxon>Actinomycetota</taxon>
        <taxon>Actinomycetes</taxon>
        <taxon>Nakamurellales</taxon>
        <taxon>Nakamurellaceae</taxon>
        <taxon>Nakamurella</taxon>
    </lineage>
</organism>
<name>A0A1H0MCM8_9ACTN</name>
<evidence type="ECO:0000313" key="4">
    <source>
        <dbReference type="Proteomes" id="UP000198741"/>
    </source>
</evidence>
<dbReference type="OrthoDB" id="3371160at2"/>
<accession>A0A1H0MCM8</accession>
<dbReference type="EMBL" id="LT629710">
    <property type="protein sequence ID" value="SDO78172.1"/>
    <property type="molecule type" value="Genomic_DNA"/>
</dbReference>
<keyword evidence="4" id="KW-1185">Reference proteome</keyword>
<evidence type="ECO:0000313" key="3">
    <source>
        <dbReference type="EMBL" id="SDO78172.1"/>
    </source>
</evidence>
<proteinExistence type="predicted"/>
<feature type="compositionally biased region" description="Polar residues" evidence="1">
    <location>
        <begin position="135"/>
        <end position="149"/>
    </location>
</feature>
<sequence>MEFDTGPDVQPGHDISISGSSGSTDLGAATYDSDHDGVADSVIVIEDDHEYVITDSDHDGHADSIHAYDENGNQVDPKTGAPIDGSGDGTTGGSSDGTTGTDTGASTTDHTGSSTTGASTDGTQTGSSSDAGSDITVTGSDGSAHSIGTPTVDLDHDGSPDTAVVHNSDGSVTGYTDRDGDGHADQITQIGADGKVVIAVADNNGGWTITTTGHLDASGNLVPDGTPNPDASLDPADTAGVTSGHTTTSGTATGASDHTTSGQTTSEPTGDGRTVAEPVPNSAPISGNEPDGDITFSEDGKDYDLGHPTTDLDGDGTPDTVVTHLADGTVVGYTDTDGDGTADQITQISAGGQVVIGVSDGHGGWTQAATGHMGADGKFVPDSSAAATTG</sequence>
<feature type="compositionally biased region" description="Gly residues" evidence="1">
    <location>
        <begin position="86"/>
        <end position="95"/>
    </location>
</feature>
<evidence type="ECO:0000259" key="2">
    <source>
        <dbReference type="Pfam" id="PF20615"/>
    </source>
</evidence>
<gene>
    <name evidence="3" type="ORF">SAMN04515671_1977</name>
</gene>